<dbReference type="AlphaFoldDB" id="A0A174BIF7"/>
<dbReference type="RefSeq" id="WP_055200152.1">
    <property type="nucleotide sequence ID" value="NZ_BTHH01000011.1"/>
</dbReference>
<sequence length="594" mass="66904">MAGTMSEKELRISCGITLGAEVKSLSRNTNASAMALSGNTVYLAKAHANENGKMVYKSMIFKSSQFVSDTIGDNEKISEINYFVFGMAATADRLYCTCKDETGDSGILEMKFDTSGQKFTKLNTTYVGIDIYKNDEFILMEELNRATPETMKFITGNLNEVQNGRGTKFTVIANEADEYQKANDIHYDSNQGLFILTNHYPDDTQKYSQCKNRILLVKPGNYENNKIYYPYAVFQADQDTTAYKQFNFEGIILYKNNIWVLSNAIETSDKKEHDRISYLPGVTFKKWNENVSEEGNGYFSFNGSTKTGAVLPNKKVNNVSCPNVQGMAIDENDIAYCLKCDGTNTYAVLLKTTTPESVIPDVVAELGKSADSSVYHCNGMTYNPNDKNLYVCGYTMGNNVKSDIVVLSKTGKVKNRYHLSEPQYGIAYFGKSVKGYEFILMNKWHEDEGGIESEKIFFDKIEIKDDTVLVKPTKFYVEIGRTSDDVLQDIYYHEKYGMFFPVCSKSNKARVVLYHISNESVKTVMESDTSSTLKPDFAIIINKSKNFVSYETESMDIEKKSGKMIICGNFRVADGSEKGTEKDSFQIFNTLTFV</sequence>
<organism evidence="1 2">
    <name type="scientific">Blautia wexlerae</name>
    <dbReference type="NCBI Taxonomy" id="418240"/>
    <lineage>
        <taxon>Bacteria</taxon>
        <taxon>Bacillati</taxon>
        <taxon>Bacillota</taxon>
        <taxon>Clostridia</taxon>
        <taxon>Lachnospirales</taxon>
        <taxon>Lachnospiraceae</taxon>
        <taxon>Blautia</taxon>
    </lineage>
</organism>
<proteinExistence type="predicted"/>
<dbReference type="Proteomes" id="UP000095431">
    <property type="component" value="Unassembled WGS sequence"/>
</dbReference>
<evidence type="ECO:0000313" key="2">
    <source>
        <dbReference type="Proteomes" id="UP000095431"/>
    </source>
</evidence>
<accession>A0A174BIF7</accession>
<gene>
    <name evidence="1" type="ORF">ERS852478_01563</name>
</gene>
<protein>
    <submittedName>
        <fullName evidence="1">Uncharacterized protein</fullName>
    </submittedName>
</protein>
<name>A0A174BIF7_9FIRM</name>
<dbReference type="EMBL" id="CYZN01000009">
    <property type="protein sequence ID" value="CUN99406.1"/>
    <property type="molecule type" value="Genomic_DNA"/>
</dbReference>
<evidence type="ECO:0000313" key="1">
    <source>
        <dbReference type="EMBL" id="CUN99406.1"/>
    </source>
</evidence>
<reference evidence="1 2" key="1">
    <citation type="submission" date="2015-09" db="EMBL/GenBank/DDBJ databases">
        <authorList>
            <consortium name="Pathogen Informatics"/>
        </authorList>
    </citation>
    <scope>NUCLEOTIDE SEQUENCE [LARGE SCALE GENOMIC DNA]</scope>
    <source>
        <strain evidence="1 2">2789STDY5834863</strain>
    </source>
</reference>